<organism evidence="2 3">
    <name type="scientific">Benzoatithermus flavus</name>
    <dbReference type="NCBI Taxonomy" id="3108223"/>
    <lineage>
        <taxon>Bacteria</taxon>
        <taxon>Pseudomonadati</taxon>
        <taxon>Pseudomonadota</taxon>
        <taxon>Alphaproteobacteria</taxon>
        <taxon>Geminicoccales</taxon>
        <taxon>Geminicoccaceae</taxon>
        <taxon>Benzoatithermus</taxon>
    </lineage>
</organism>
<name>A0ABU8XN04_9PROT</name>
<evidence type="ECO:0000256" key="1">
    <source>
        <dbReference type="SAM" id="Phobius"/>
    </source>
</evidence>
<proteinExistence type="predicted"/>
<keyword evidence="1" id="KW-1133">Transmembrane helix</keyword>
<feature type="transmembrane region" description="Helical" evidence="1">
    <location>
        <begin position="6"/>
        <end position="35"/>
    </location>
</feature>
<dbReference type="RefSeq" id="WP_418158418.1">
    <property type="nucleotide sequence ID" value="NZ_JBBLZC010000004.1"/>
</dbReference>
<protein>
    <submittedName>
        <fullName evidence="2">PGPGW domain-containing protein</fullName>
    </submittedName>
</protein>
<sequence>MAIGLGYGFLALGVLGLFLPILQGVLFIVIGLLILSRYTAWAERLLARLAERHPRLYLVIERAEVLLSGWRQAVAARLGRLFPNLSDG</sequence>
<dbReference type="Pfam" id="PF09656">
    <property type="entry name" value="PGPGW"/>
    <property type="match status" value="1"/>
</dbReference>
<dbReference type="Proteomes" id="UP001375743">
    <property type="component" value="Unassembled WGS sequence"/>
</dbReference>
<reference evidence="2 3" key="1">
    <citation type="submission" date="2024-01" db="EMBL/GenBank/DDBJ databases">
        <title>Multi-omics insights into the function and evolution of sodium benzoate biodegradation pathways in Benzoatithermus flavus gen. nov., sp. nov. from hot spring.</title>
        <authorList>
            <person name="Hu C.-J."/>
            <person name="Li W.-J."/>
        </authorList>
    </citation>
    <scope>NUCLEOTIDE SEQUENCE [LARGE SCALE GENOMIC DNA]</scope>
    <source>
        <strain evidence="2 3">SYSU G07066</strain>
    </source>
</reference>
<comment type="caution">
    <text evidence="2">The sequence shown here is derived from an EMBL/GenBank/DDBJ whole genome shotgun (WGS) entry which is preliminary data.</text>
</comment>
<keyword evidence="1" id="KW-0472">Membrane</keyword>
<evidence type="ECO:0000313" key="3">
    <source>
        <dbReference type="Proteomes" id="UP001375743"/>
    </source>
</evidence>
<keyword evidence="3" id="KW-1185">Reference proteome</keyword>
<keyword evidence="1" id="KW-0812">Transmembrane</keyword>
<accession>A0ABU8XN04</accession>
<dbReference type="InterPro" id="IPR019099">
    <property type="entry name" value="Uncharacterised_PGPGW_TM"/>
</dbReference>
<dbReference type="EMBL" id="JBBLZC010000004">
    <property type="protein sequence ID" value="MEK0082565.1"/>
    <property type="molecule type" value="Genomic_DNA"/>
</dbReference>
<evidence type="ECO:0000313" key="2">
    <source>
        <dbReference type="EMBL" id="MEK0082565.1"/>
    </source>
</evidence>
<gene>
    <name evidence="2" type="ORF">U1T56_05345</name>
</gene>